<accession>A0A7S4JJQ6</accession>
<evidence type="ECO:0000313" key="1">
    <source>
        <dbReference type="EMBL" id="CAE2265744.1"/>
    </source>
</evidence>
<proteinExistence type="predicted"/>
<reference evidence="1" key="1">
    <citation type="submission" date="2021-01" db="EMBL/GenBank/DDBJ databases">
        <authorList>
            <person name="Corre E."/>
            <person name="Pelletier E."/>
            <person name="Niang G."/>
            <person name="Scheremetjew M."/>
            <person name="Finn R."/>
            <person name="Kale V."/>
            <person name="Holt S."/>
            <person name="Cochrane G."/>
            <person name="Meng A."/>
            <person name="Brown T."/>
            <person name="Cohen L."/>
        </authorList>
    </citation>
    <scope>NUCLEOTIDE SEQUENCE</scope>
    <source>
        <strain evidence="1">CCMP 2712</strain>
    </source>
</reference>
<protein>
    <submittedName>
        <fullName evidence="1">Uncharacterized protein</fullName>
    </submittedName>
</protein>
<sequence>MFSPALHTGFEKQASGKSLGGTKAVYEHLNRLRTRIGNIHRKNRNLVHMDVAEMREIKQFVLQLRQNQAIWQVQKEKTLRCNTSMRPRATLKEMFCRLQIFCRRYGYEEVPLLANRNEEGEETFTPWEMERRIADGLNNFDEYKIRFQFDEWLSNPVLSPITNKLLFFSPCINHLLKNVRHSIGSGKSQSSSTEAQIWHKAYSDIAKKNPAWMTQMEVDGTADPQSVDIMLKMFSDKAISLLKAEGHEATARMAEAMSGLHKAFDERGLKVSERIRLVQEGRRWLLEGIEFEGFIVAIDTHVPVQQYVRDKNHALGDRDYDFNSRTLCTDSVENLWSLTGHLNKKNFLPFVS</sequence>
<dbReference type="EMBL" id="HBKN01007789">
    <property type="protein sequence ID" value="CAE2265744.1"/>
    <property type="molecule type" value="Transcribed_RNA"/>
</dbReference>
<organism evidence="1">
    <name type="scientific">Guillardia theta</name>
    <name type="common">Cryptophyte</name>
    <name type="synonym">Cryptomonas phi</name>
    <dbReference type="NCBI Taxonomy" id="55529"/>
    <lineage>
        <taxon>Eukaryota</taxon>
        <taxon>Cryptophyceae</taxon>
        <taxon>Pyrenomonadales</taxon>
        <taxon>Geminigeraceae</taxon>
        <taxon>Guillardia</taxon>
    </lineage>
</organism>
<dbReference type="AlphaFoldDB" id="A0A7S4JJQ6"/>
<gene>
    <name evidence="1" type="ORF">GTHE00462_LOCUS6171</name>
</gene>
<name>A0A7S4JJQ6_GUITH</name>